<feature type="compositionally biased region" description="Basic residues" evidence="1">
    <location>
        <begin position="1"/>
        <end position="18"/>
    </location>
</feature>
<name>A0A5C7IBF9_9ROSI</name>
<feature type="compositionally biased region" description="Low complexity" evidence="1">
    <location>
        <begin position="80"/>
        <end position="98"/>
    </location>
</feature>
<reference evidence="3" key="1">
    <citation type="journal article" date="2019" name="Gigascience">
        <title>De novo genome assembly of the endangered Acer yangbiense, a plant species with extremely small populations endemic to Yunnan Province, China.</title>
        <authorList>
            <person name="Yang J."/>
            <person name="Wariss H.M."/>
            <person name="Tao L."/>
            <person name="Zhang R."/>
            <person name="Yun Q."/>
            <person name="Hollingsworth P."/>
            <person name="Dao Z."/>
            <person name="Luo G."/>
            <person name="Guo H."/>
            <person name="Ma Y."/>
            <person name="Sun W."/>
        </authorList>
    </citation>
    <scope>NUCLEOTIDE SEQUENCE [LARGE SCALE GENOMIC DNA]</scope>
    <source>
        <strain evidence="3">cv. Malutang</strain>
    </source>
</reference>
<accession>A0A5C7IBF9</accession>
<feature type="region of interest" description="Disordered" evidence="1">
    <location>
        <begin position="80"/>
        <end position="106"/>
    </location>
</feature>
<proteinExistence type="predicted"/>
<evidence type="ECO:0000256" key="1">
    <source>
        <dbReference type="SAM" id="MobiDB-lite"/>
    </source>
</evidence>
<dbReference type="Proteomes" id="UP000323000">
    <property type="component" value="Chromosome 3"/>
</dbReference>
<comment type="caution">
    <text evidence="2">The sequence shown here is derived from an EMBL/GenBank/DDBJ whole genome shotgun (WGS) entry which is preliminary data.</text>
</comment>
<dbReference type="AlphaFoldDB" id="A0A5C7IBF9"/>
<organism evidence="2 3">
    <name type="scientific">Acer yangbiense</name>
    <dbReference type="NCBI Taxonomy" id="1000413"/>
    <lineage>
        <taxon>Eukaryota</taxon>
        <taxon>Viridiplantae</taxon>
        <taxon>Streptophyta</taxon>
        <taxon>Embryophyta</taxon>
        <taxon>Tracheophyta</taxon>
        <taxon>Spermatophyta</taxon>
        <taxon>Magnoliopsida</taxon>
        <taxon>eudicotyledons</taxon>
        <taxon>Gunneridae</taxon>
        <taxon>Pentapetalae</taxon>
        <taxon>rosids</taxon>
        <taxon>malvids</taxon>
        <taxon>Sapindales</taxon>
        <taxon>Sapindaceae</taxon>
        <taxon>Hippocastanoideae</taxon>
        <taxon>Acereae</taxon>
        <taxon>Acer</taxon>
    </lineage>
</organism>
<keyword evidence="3" id="KW-1185">Reference proteome</keyword>
<sequence length="137" mass="15388">MEKRGKGRGRGRPPKSKNGRYPSLFQPNKKLVLITTTTNKNNKNATTVSLNLPDLLFGTCCLSKWPKHDKKKRSYIRSLSSFSSNNNSSSDSAAAVAPPQSPTEEYNIPGPVPYLYAFLSEEKIFFDFWSIVLEIDD</sequence>
<feature type="region of interest" description="Disordered" evidence="1">
    <location>
        <begin position="1"/>
        <end position="24"/>
    </location>
</feature>
<protein>
    <submittedName>
        <fullName evidence="2">Uncharacterized protein</fullName>
    </submittedName>
</protein>
<evidence type="ECO:0000313" key="2">
    <source>
        <dbReference type="EMBL" id="TXG66703.1"/>
    </source>
</evidence>
<evidence type="ECO:0000313" key="3">
    <source>
        <dbReference type="Proteomes" id="UP000323000"/>
    </source>
</evidence>
<dbReference type="EMBL" id="VAHF01000003">
    <property type="protein sequence ID" value="TXG66703.1"/>
    <property type="molecule type" value="Genomic_DNA"/>
</dbReference>
<gene>
    <name evidence="2" type="ORF">EZV62_007978</name>
</gene>